<dbReference type="AlphaFoldDB" id="A0AAW5JLD2"/>
<feature type="domain" description="Metallo-beta-lactamase" evidence="1">
    <location>
        <begin position="14"/>
        <end position="191"/>
    </location>
</feature>
<dbReference type="Pfam" id="PF12706">
    <property type="entry name" value="Lactamase_B_2"/>
    <property type="match status" value="1"/>
</dbReference>
<proteinExistence type="predicted"/>
<dbReference type="SUPFAM" id="SSF56281">
    <property type="entry name" value="Metallo-hydrolase/oxidoreductase"/>
    <property type="match status" value="1"/>
</dbReference>
<accession>A0AAW5JLD2</accession>
<gene>
    <name evidence="2" type="ORF">NE579_06100</name>
</gene>
<comment type="caution">
    <text evidence="2">The sequence shown here is derived from an EMBL/GenBank/DDBJ whole genome shotgun (WGS) entry which is preliminary data.</text>
</comment>
<dbReference type="InterPro" id="IPR001279">
    <property type="entry name" value="Metallo-B-lactamas"/>
</dbReference>
<dbReference type="InterPro" id="IPR036866">
    <property type="entry name" value="RibonucZ/Hydroxyglut_hydro"/>
</dbReference>
<dbReference type="PANTHER" id="PTHR47619:SF1">
    <property type="entry name" value="EXODEOXYRIBONUCLEASE WALJ"/>
    <property type="match status" value="1"/>
</dbReference>
<dbReference type="EMBL" id="JANFYS010000009">
    <property type="protein sequence ID" value="MCQ4770037.1"/>
    <property type="molecule type" value="Genomic_DNA"/>
</dbReference>
<name>A0AAW5JLD2_9FIRM</name>
<reference evidence="2" key="1">
    <citation type="submission" date="2022-06" db="EMBL/GenBank/DDBJ databases">
        <title>Isolation of gut microbiota from human fecal samples.</title>
        <authorList>
            <person name="Pamer E.G."/>
            <person name="Barat B."/>
            <person name="Waligurski E."/>
            <person name="Medina S."/>
            <person name="Paddock L."/>
            <person name="Mostad J."/>
        </authorList>
    </citation>
    <scope>NUCLEOTIDE SEQUENCE</scope>
    <source>
        <strain evidence="2">DFI.9.91</strain>
    </source>
</reference>
<organism evidence="2 3">
    <name type="scientific">Intestinimonas massiliensis</name>
    <name type="common">ex Afouda et al. 2020</name>
    <dbReference type="NCBI Taxonomy" id="1673721"/>
    <lineage>
        <taxon>Bacteria</taxon>
        <taxon>Bacillati</taxon>
        <taxon>Bacillota</taxon>
        <taxon>Clostridia</taxon>
        <taxon>Eubacteriales</taxon>
        <taxon>Intestinimonas</taxon>
    </lineage>
</organism>
<dbReference type="Proteomes" id="UP001204562">
    <property type="component" value="Unassembled WGS sequence"/>
</dbReference>
<dbReference type="PANTHER" id="PTHR47619">
    <property type="entry name" value="METALLO-HYDROLASE YYCJ-RELATED"/>
    <property type="match status" value="1"/>
</dbReference>
<dbReference type="RefSeq" id="WP_256303581.1">
    <property type="nucleotide sequence ID" value="NZ_JANFYS010000009.1"/>
</dbReference>
<evidence type="ECO:0000259" key="1">
    <source>
        <dbReference type="SMART" id="SM00849"/>
    </source>
</evidence>
<protein>
    <submittedName>
        <fullName evidence="2">MBL fold metallo-hydrolase</fullName>
    </submittedName>
</protein>
<evidence type="ECO:0000313" key="3">
    <source>
        <dbReference type="Proteomes" id="UP001204562"/>
    </source>
</evidence>
<evidence type="ECO:0000313" key="2">
    <source>
        <dbReference type="EMBL" id="MCQ4770037.1"/>
    </source>
</evidence>
<dbReference type="InterPro" id="IPR052533">
    <property type="entry name" value="WalJ/YycJ-like"/>
</dbReference>
<sequence>MILLTLTTLASGSSGNCLLLSAGETHLLVDAGISCRRICRSLRDLGVDPSALSGVLVTHEHTDHIAGLATLTKQFRLPVYASPGTGRQLCYRIAALEDVLHTCAPGGTFTVGGLAVETFPTLHDAAEPMGYAVSDGSRKAAVVTDLGVVTEAVLAGVAGADLLVVESNHDVDWVKSGPYPYSLKRRILGDHGHLSNEAGAALACTAVRAGARTVILAHLSAENNTPARARDAVALALSAMGADPDRDLRLSVAPRAEPGLCCTA</sequence>
<dbReference type="Gene3D" id="3.60.15.10">
    <property type="entry name" value="Ribonuclease Z/Hydroxyacylglutathione hydrolase-like"/>
    <property type="match status" value="1"/>
</dbReference>
<dbReference type="SMART" id="SM00849">
    <property type="entry name" value="Lactamase_B"/>
    <property type="match status" value="1"/>
</dbReference>